<organism evidence="1 2">
    <name type="scientific">Thalictrum thalictroides</name>
    <name type="common">Rue-anemone</name>
    <name type="synonym">Anemone thalictroides</name>
    <dbReference type="NCBI Taxonomy" id="46969"/>
    <lineage>
        <taxon>Eukaryota</taxon>
        <taxon>Viridiplantae</taxon>
        <taxon>Streptophyta</taxon>
        <taxon>Embryophyta</taxon>
        <taxon>Tracheophyta</taxon>
        <taxon>Spermatophyta</taxon>
        <taxon>Magnoliopsida</taxon>
        <taxon>Ranunculales</taxon>
        <taxon>Ranunculaceae</taxon>
        <taxon>Thalictroideae</taxon>
        <taxon>Thalictrum</taxon>
    </lineage>
</organism>
<keyword evidence="2" id="KW-1185">Reference proteome</keyword>
<proteinExistence type="predicted"/>
<comment type="caution">
    <text evidence="1">The sequence shown here is derived from an EMBL/GenBank/DDBJ whole genome shotgun (WGS) entry which is preliminary data.</text>
</comment>
<accession>A0A7J6UX27</accession>
<dbReference type="AlphaFoldDB" id="A0A7J6UX27"/>
<evidence type="ECO:0000313" key="2">
    <source>
        <dbReference type="Proteomes" id="UP000554482"/>
    </source>
</evidence>
<dbReference type="Proteomes" id="UP000554482">
    <property type="component" value="Unassembled WGS sequence"/>
</dbReference>
<evidence type="ECO:0000313" key="1">
    <source>
        <dbReference type="EMBL" id="KAF5177119.1"/>
    </source>
</evidence>
<protein>
    <submittedName>
        <fullName evidence="1">Uncharacterized protein</fullName>
    </submittedName>
</protein>
<reference evidence="1 2" key="1">
    <citation type="submission" date="2020-06" db="EMBL/GenBank/DDBJ databases">
        <title>Transcriptomic and genomic resources for Thalictrum thalictroides and T. hernandezii: Facilitating candidate gene discovery in an emerging model plant lineage.</title>
        <authorList>
            <person name="Arias T."/>
            <person name="Riano-Pachon D.M."/>
            <person name="Di Stilio V.S."/>
        </authorList>
    </citation>
    <scope>NUCLEOTIDE SEQUENCE [LARGE SCALE GENOMIC DNA]</scope>
    <source>
        <strain evidence="2">cv. WT478/WT964</strain>
        <tissue evidence="1">Leaves</tissue>
    </source>
</reference>
<gene>
    <name evidence="1" type="ORF">FRX31_033291</name>
</gene>
<sequence>MTTKGGGKLETVAQLYQDLDVEFKAELDASIASYCLFRLLRMPSSDTLPPLVEALLTNYARRPLAPAPAPLRERGARTCTGGYSGIVCTSGSGISVHFAGPGLTIIVIVQTTKTTVKNVSVPSGLLTRRRRKKLQS</sequence>
<name>A0A7J6UX27_THATH</name>
<dbReference type="EMBL" id="JABWDY010041799">
    <property type="protein sequence ID" value="KAF5177119.1"/>
    <property type="molecule type" value="Genomic_DNA"/>
</dbReference>